<feature type="binding site" evidence="6">
    <location>
        <position position="420"/>
    </location>
    <ligand>
        <name>substrate</name>
    </ligand>
</feature>
<feature type="binding site" evidence="6">
    <location>
        <position position="359"/>
    </location>
    <ligand>
        <name>substrate</name>
    </ligand>
</feature>
<keyword evidence="3 6" id="KW-0663">Pyridoxal phosphate</keyword>
<evidence type="ECO:0000259" key="11">
    <source>
        <dbReference type="Pfam" id="PF02784"/>
    </source>
</evidence>
<dbReference type="PANTHER" id="PTHR43727">
    <property type="entry name" value="DIAMINOPIMELATE DECARBOXYLASE"/>
    <property type="match status" value="1"/>
</dbReference>
<feature type="binding site" evidence="6">
    <location>
        <position position="420"/>
    </location>
    <ligand>
        <name>pyridoxal 5'-phosphate</name>
        <dbReference type="ChEBI" id="CHEBI:597326"/>
    </ligand>
</feature>
<evidence type="ECO:0000313" key="13">
    <source>
        <dbReference type="Proteomes" id="UP001281731"/>
    </source>
</evidence>
<keyword evidence="2 6" id="KW-0210">Decarboxylase</keyword>
<sequence length="465" mass="49442">MSHSHNDIQPAFPAPEPDGSMAGPWSHTVRRANGELRVGGVKVSQLVAAYGTPLYVIDEEDFRTRARRWVAAMNASFADLAGARVFYACKALMSVGIARWVLEDGLALDTCSEGEFVTALAAGAKGHDIGLHGNNKSEREIMMALEHNISHMVVDSMAELRLVERIAENLGKRANIVLRVTAGVHAGGHEFISTAHEDQKFGLSIQAGQAWEAAQATVASPHLELVGLHSHIGSQILSVDAFSVAAQAVLDLRACIHNELACTVPELDLGGGYGIRYTGADATPPEPEAYAELLATVVRAHGEKTGIAHPLVSIEPGRSIVGPAGLTLYTVGTTKNVQLDDTHSRRYVSVDGGMSDNIRPALYDAQYTVAVANREARGEGTLSRVVGKHCESGDIVVHNVELPADVTAGDILATPATGAYGRVMASNYNMLSRPGVVAVHDGSSRVLIRRETVADQLALDADYQA</sequence>
<evidence type="ECO:0000256" key="7">
    <source>
        <dbReference type="NCBIfam" id="TIGR01048"/>
    </source>
</evidence>
<feature type="binding site" evidence="6">
    <location>
        <position position="363"/>
    </location>
    <ligand>
        <name>substrate</name>
    </ligand>
</feature>
<evidence type="ECO:0000256" key="6">
    <source>
        <dbReference type="HAMAP-Rule" id="MF_02120"/>
    </source>
</evidence>
<feature type="binding site" evidence="6">
    <location>
        <position position="272"/>
    </location>
    <ligand>
        <name>pyridoxal 5'-phosphate</name>
        <dbReference type="ChEBI" id="CHEBI:597326"/>
    </ligand>
</feature>
<accession>A0AAW9HN96</accession>
<dbReference type="SUPFAM" id="SSF50621">
    <property type="entry name" value="Alanine racemase C-terminal domain-like"/>
    <property type="match status" value="1"/>
</dbReference>
<evidence type="ECO:0000256" key="10">
    <source>
        <dbReference type="SAM" id="MobiDB-lite"/>
    </source>
</evidence>
<comment type="cofactor">
    <cofactor evidence="1 6 8 9">
        <name>pyridoxal 5'-phosphate</name>
        <dbReference type="ChEBI" id="CHEBI:597326"/>
    </cofactor>
</comment>
<dbReference type="PRINTS" id="PR01179">
    <property type="entry name" value="ODADCRBXLASE"/>
</dbReference>
<dbReference type="HAMAP" id="MF_02120">
    <property type="entry name" value="LysA"/>
    <property type="match status" value="1"/>
</dbReference>
<dbReference type="SUPFAM" id="SSF51419">
    <property type="entry name" value="PLP-binding barrel"/>
    <property type="match status" value="1"/>
</dbReference>
<dbReference type="EMBL" id="JAWNGC010000006">
    <property type="protein sequence ID" value="MDY5155242.1"/>
    <property type="molecule type" value="Genomic_DNA"/>
</dbReference>
<dbReference type="FunFam" id="3.20.20.10:FF:000003">
    <property type="entry name" value="Diaminopimelate decarboxylase"/>
    <property type="match status" value="1"/>
</dbReference>
<dbReference type="PRINTS" id="PR01181">
    <property type="entry name" value="DAPDCRBXLASE"/>
</dbReference>
<evidence type="ECO:0000256" key="3">
    <source>
        <dbReference type="ARBA" id="ARBA00022898"/>
    </source>
</evidence>
<dbReference type="GO" id="GO:0008836">
    <property type="term" value="F:diaminopimelate decarboxylase activity"/>
    <property type="evidence" value="ECO:0007669"/>
    <property type="project" value="UniProtKB-UniRule"/>
</dbReference>
<dbReference type="Pfam" id="PF02784">
    <property type="entry name" value="Orn_Arg_deC_N"/>
    <property type="match status" value="1"/>
</dbReference>
<feature type="modified residue" description="N6-(pyridoxal phosphate)lysine" evidence="6 8">
    <location>
        <position position="90"/>
    </location>
</feature>
<dbReference type="InterPro" id="IPR022653">
    <property type="entry name" value="De-COase2_pyr-phos_BS"/>
</dbReference>
<dbReference type="InterPro" id="IPR022657">
    <property type="entry name" value="De-COase2_CS"/>
</dbReference>
<dbReference type="PROSITE" id="PS00878">
    <property type="entry name" value="ODR_DC_2_1"/>
    <property type="match status" value="1"/>
</dbReference>
<feature type="binding site" evidence="6">
    <location>
        <position position="318"/>
    </location>
    <ligand>
        <name>substrate</name>
    </ligand>
</feature>
<evidence type="ECO:0000256" key="9">
    <source>
        <dbReference type="RuleBase" id="RU003738"/>
    </source>
</evidence>
<dbReference type="InterPro" id="IPR000183">
    <property type="entry name" value="Orn/DAP/Arg_de-COase"/>
</dbReference>
<evidence type="ECO:0000256" key="1">
    <source>
        <dbReference type="ARBA" id="ARBA00001933"/>
    </source>
</evidence>
<dbReference type="InterPro" id="IPR029066">
    <property type="entry name" value="PLP-binding_barrel"/>
</dbReference>
<evidence type="ECO:0000256" key="8">
    <source>
        <dbReference type="PIRSR" id="PIRSR600183-50"/>
    </source>
</evidence>
<dbReference type="GO" id="GO:0030170">
    <property type="term" value="F:pyridoxal phosphate binding"/>
    <property type="evidence" value="ECO:0007669"/>
    <property type="project" value="UniProtKB-UniRule"/>
</dbReference>
<gene>
    <name evidence="6 12" type="primary">lysA</name>
    <name evidence="12" type="ORF">R6G80_05820</name>
</gene>
<keyword evidence="6" id="KW-0028">Amino-acid biosynthesis</keyword>
<dbReference type="InterPro" id="IPR002986">
    <property type="entry name" value="DAP_deCOOHase_LysA"/>
</dbReference>
<reference evidence="12" key="1">
    <citation type="submission" date="2023-10" db="EMBL/GenBank/DDBJ databases">
        <title>Whole Genome based description of the genera Actinobaculum and Actinotignum reveals a complex phylogenetic relationship within the species included in the genus Actinotignum.</title>
        <authorList>
            <person name="Jensen C.S."/>
            <person name="Dargis R."/>
            <person name="Kemp M."/>
            <person name="Christensen J.J."/>
        </authorList>
    </citation>
    <scope>NUCLEOTIDE SEQUENCE</scope>
    <source>
        <strain evidence="12">SLA_B511</strain>
    </source>
</reference>
<feature type="domain" description="Orn/DAP/Arg decarboxylase 2 N-terminal" evidence="11">
    <location>
        <begin position="66"/>
        <end position="321"/>
    </location>
</feature>
<feature type="binding site" evidence="6">
    <location>
        <position position="391"/>
    </location>
    <ligand>
        <name>substrate</name>
    </ligand>
</feature>
<dbReference type="Proteomes" id="UP001281731">
    <property type="component" value="Unassembled WGS sequence"/>
</dbReference>
<dbReference type="Gene3D" id="3.20.20.10">
    <property type="entry name" value="Alanine racemase"/>
    <property type="match status" value="1"/>
</dbReference>
<dbReference type="EC" id="4.1.1.20" evidence="6 7"/>
<dbReference type="Gene3D" id="2.40.37.10">
    <property type="entry name" value="Lyase, Ornithine Decarboxylase, Chain A, domain 1"/>
    <property type="match status" value="1"/>
</dbReference>
<dbReference type="GO" id="GO:0009089">
    <property type="term" value="P:lysine biosynthetic process via diaminopimelate"/>
    <property type="evidence" value="ECO:0007669"/>
    <property type="project" value="UniProtKB-UniRule"/>
</dbReference>
<dbReference type="PANTHER" id="PTHR43727:SF2">
    <property type="entry name" value="GROUP IV DECARBOXYLASE"/>
    <property type="match status" value="1"/>
</dbReference>
<feature type="binding site" evidence="6">
    <location>
        <begin position="315"/>
        <end position="318"/>
    </location>
    <ligand>
        <name>pyridoxal 5'-phosphate</name>
        <dbReference type="ChEBI" id="CHEBI:597326"/>
    </ligand>
</feature>
<evidence type="ECO:0000313" key="12">
    <source>
        <dbReference type="EMBL" id="MDY5155242.1"/>
    </source>
</evidence>
<comment type="pathway">
    <text evidence="6 9">Amino-acid biosynthesis; L-lysine biosynthesis via DAP pathway; L-lysine from DL-2,6-diaminopimelate: step 1/1.</text>
</comment>
<dbReference type="InterPro" id="IPR009006">
    <property type="entry name" value="Ala_racemase/Decarboxylase_C"/>
</dbReference>
<dbReference type="InterPro" id="IPR022644">
    <property type="entry name" value="De-COase2_N"/>
</dbReference>
<evidence type="ECO:0000256" key="4">
    <source>
        <dbReference type="ARBA" id="ARBA00023154"/>
    </source>
</evidence>
<feature type="region of interest" description="Disordered" evidence="10">
    <location>
        <begin position="1"/>
        <end position="26"/>
    </location>
</feature>
<organism evidence="12 13">
    <name type="scientific">Actinotignum urinale</name>
    <dbReference type="NCBI Taxonomy" id="190146"/>
    <lineage>
        <taxon>Bacteria</taxon>
        <taxon>Bacillati</taxon>
        <taxon>Actinomycetota</taxon>
        <taxon>Actinomycetes</taxon>
        <taxon>Actinomycetales</taxon>
        <taxon>Actinomycetaceae</taxon>
        <taxon>Actinotignum</taxon>
    </lineage>
</organism>
<dbReference type="RefSeq" id="WP_320756606.1">
    <property type="nucleotide sequence ID" value="NZ_JAWNGC010000006.1"/>
</dbReference>
<comment type="function">
    <text evidence="6">Specifically catalyzes the decarboxylation of meso-diaminopimelate (meso-DAP) to L-lysine.</text>
</comment>
<proteinExistence type="inferred from homology"/>
<keyword evidence="4 6" id="KW-0457">Lysine biosynthesis</keyword>
<evidence type="ECO:0000256" key="2">
    <source>
        <dbReference type="ARBA" id="ARBA00022793"/>
    </source>
</evidence>
<comment type="caution">
    <text evidence="12">The sequence shown here is derived from an EMBL/GenBank/DDBJ whole genome shotgun (WGS) entry which is preliminary data.</text>
</comment>
<evidence type="ECO:0000256" key="5">
    <source>
        <dbReference type="ARBA" id="ARBA00023239"/>
    </source>
</evidence>
<name>A0AAW9HN96_9ACTO</name>
<keyword evidence="5 6" id="KW-0456">Lyase</keyword>
<dbReference type="PROSITE" id="PS00879">
    <property type="entry name" value="ODR_DC_2_2"/>
    <property type="match status" value="1"/>
</dbReference>
<protein>
    <recommendedName>
        <fullName evidence="6 7">Diaminopimelate decarboxylase</fullName>
        <shortName evidence="6">DAP decarboxylase</shortName>
        <shortName evidence="6">DAPDC</shortName>
        <ecNumber evidence="6 7">4.1.1.20</ecNumber>
    </recommendedName>
</protein>
<feature type="active site" description="Proton donor" evidence="8">
    <location>
        <position position="390"/>
    </location>
</feature>
<dbReference type="AlphaFoldDB" id="A0AAW9HN96"/>
<comment type="similarity">
    <text evidence="6">Belongs to the Orn/Lys/Arg decarboxylase class-II family. LysA subfamily.</text>
</comment>
<dbReference type="NCBIfam" id="TIGR01048">
    <property type="entry name" value="lysA"/>
    <property type="match status" value="1"/>
</dbReference>
<comment type="subunit">
    <text evidence="6">Homodimer.</text>
</comment>
<comment type="catalytic activity">
    <reaction evidence="6 9">
        <text>meso-2,6-diaminopimelate + H(+) = L-lysine + CO2</text>
        <dbReference type="Rhea" id="RHEA:15101"/>
        <dbReference type="ChEBI" id="CHEBI:15378"/>
        <dbReference type="ChEBI" id="CHEBI:16526"/>
        <dbReference type="ChEBI" id="CHEBI:32551"/>
        <dbReference type="ChEBI" id="CHEBI:57791"/>
        <dbReference type="EC" id="4.1.1.20"/>
    </reaction>
</comment>
<dbReference type="CDD" id="cd06828">
    <property type="entry name" value="PLPDE_III_DapDC"/>
    <property type="match status" value="1"/>
</dbReference>